<dbReference type="PANTHER" id="PTHR30273">
    <property type="entry name" value="PERIPLASMIC SIGNAL SENSOR AND SIGMA FACTOR ACTIVATOR FECR-RELATED"/>
    <property type="match status" value="1"/>
</dbReference>
<dbReference type="InterPro" id="IPR032623">
    <property type="entry name" value="FecR_N"/>
</dbReference>
<dbReference type="RefSeq" id="WP_193901842.1">
    <property type="nucleotide sequence ID" value="NZ_JADDUM010000203.1"/>
</dbReference>
<keyword evidence="4" id="KW-1185">Reference proteome</keyword>
<protein>
    <submittedName>
        <fullName evidence="3">DUF4880 domain-containing protein</fullName>
    </submittedName>
</protein>
<dbReference type="InterPro" id="IPR006860">
    <property type="entry name" value="FecR"/>
</dbReference>
<feature type="domain" description="FecR protein" evidence="1">
    <location>
        <begin position="110"/>
        <end position="197"/>
    </location>
</feature>
<feature type="non-terminal residue" evidence="3">
    <location>
        <position position="333"/>
    </location>
</feature>
<name>A0ABR9SYC0_9PSED</name>
<evidence type="ECO:0000313" key="4">
    <source>
        <dbReference type="Proteomes" id="UP000613075"/>
    </source>
</evidence>
<accession>A0ABR9SYC0</accession>
<dbReference type="Pfam" id="PF16220">
    <property type="entry name" value="DUF4880"/>
    <property type="match status" value="1"/>
</dbReference>
<sequence>MSKRALNDPVAEEAIGWLVQIQSGDFSAEQQAALEAWRGTSAHHRQVYAQLIAGLDQLKASPWRGRSSAQLLRSLEQPNSRRAFLRTSLCALGLAAGVGWVTRFEESGQSYATGTGERRSWQLPDGATLKLNARSQVVATLADGQPGLELRAGEMLVNTSRPLQVSTRAGRITGANGRLMLGEQGAAMRLVTLDSEVVLHLDGGTQQRVAMHQSTVFDHQRILTQVPMASSETAWLEGWLVVRNQTLASVVDAIRPYRNGIVRLDSAVAGLRVTGRFPLDDARQTLETLEQSLPIRVRQWGGVVVLIGGEGLGGLVYISVAAVTAAIGSALTA</sequence>
<evidence type="ECO:0000259" key="1">
    <source>
        <dbReference type="Pfam" id="PF04773"/>
    </source>
</evidence>
<proteinExistence type="predicted"/>
<gene>
    <name evidence="3" type="ORF">IQK56_23405</name>
</gene>
<reference evidence="3 4" key="1">
    <citation type="submission" date="2020-10" db="EMBL/GenBank/DDBJ databases">
        <title>The draft genomes of Cyclamen pathogen Pseudomonas sp.</title>
        <authorList>
            <person name="Fujikawa T."/>
            <person name="Sawada H."/>
        </authorList>
    </citation>
    <scope>NUCLEOTIDE SEQUENCE [LARGE SCALE GENOMIC DNA]</scope>
    <source>
        <strain evidence="3 4">MAFF 301449</strain>
    </source>
</reference>
<dbReference type="Gene3D" id="2.60.120.1440">
    <property type="match status" value="1"/>
</dbReference>
<dbReference type="Pfam" id="PF04773">
    <property type="entry name" value="FecR"/>
    <property type="match status" value="1"/>
</dbReference>
<evidence type="ECO:0000259" key="2">
    <source>
        <dbReference type="Pfam" id="PF16220"/>
    </source>
</evidence>
<feature type="domain" description="FecR N-terminal" evidence="2">
    <location>
        <begin position="12"/>
        <end position="51"/>
    </location>
</feature>
<dbReference type="Proteomes" id="UP000613075">
    <property type="component" value="Unassembled WGS sequence"/>
</dbReference>
<dbReference type="PIRSF" id="PIRSF018266">
    <property type="entry name" value="FecR"/>
    <property type="match status" value="1"/>
</dbReference>
<dbReference type="EMBL" id="JADDUM010000203">
    <property type="protein sequence ID" value="MBE8593626.1"/>
    <property type="molecule type" value="Genomic_DNA"/>
</dbReference>
<dbReference type="InterPro" id="IPR012373">
    <property type="entry name" value="Ferrdict_sens_TM"/>
</dbReference>
<evidence type="ECO:0000313" key="3">
    <source>
        <dbReference type="EMBL" id="MBE8593626.1"/>
    </source>
</evidence>
<organism evidence="3 4">
    <name type="scientific">Pseudomonas cyclaminis</name>
    <dbReference type="NCBI Taxonomy" id="2781239"/>
    <lineage>
        <taxon>Bacteria</taxon>
        <taxon>Pseudomonadati</taxon>
        <taxon>Pseudomonadota</taxon>
        <taxon>Gammaproteobacteria</taxon>
        <taxon>Pseudomonadales</taxon>
        <taxon>Pseudomonadaceae</taxon>
        <taxon>Pseudomonas</taxon>
    </lineage>
</organism>
<comment type="caution">
    <text evidence="3">The sequence shown here is derived from an EMBL/GenBank/DDBJ whole genome shotgun (WGS) entry which is preliminary data.</text>
</comment>
<dbReference type="PANTHER" id="PTHR30273:SF2">
    <property type="entry name" value="PROTEIN FECR"/>
    <property type="match status" value="1"/>
</dbReference>